<name>A0A1F6MBP8_9BACT</name>
<keyword evidence="2 7" id="KW-0699">rRNA-binding</keyword>
<evidence type="ECO:0000256" key="2">
    <source>
        <dbReference type="ARBA" id="ARBA00022730"/>
    </source>
</evidence>
<evidence type="ECO:0000256" key="5">
    <source>
        <dbReference type="ARBA" id="ARBA00023274"/>
    </source>
</evidence>
<evidence type="ECO:0000313" key="8">
    <source>
        <dbReference type="EMBL" id="OGH69056.1"/>
    </source>
</evidence>
<dbReference type="CDD" id="cd00432">
    <property type="entry name" value="Ribosomal_L18_L5e"/>
    <property type="match status" value="1"/>
</dbReference>
<dbReference type="GO" id="GO:1990904">
    <property type="term" value="C:ribonucleoprotein complex"/>
    <property type="evidence" value="ECO:0007669"/>
    <property type="project" value="UniProtKB-KW"/>
</dbReference>
<keyword evidence="5 7" id="KW-0687">Ribonucleoprotein</keyword>
<comment type="function">
    <text evidence="7">This is one of the proteins that bind and probably mediate the attachment of the 5S RNA into the large ribosomal subunit, where it forms part of the central protuberance.</text>
</comment>
<comment type="caution">
    <text evidence="8">The sequence shown here is derived from an EMBL/GenBank/DDBJ whole genome shotgun (WGS) entry which is preliminary data.</text>
</comment>
<dbReference type="PANTHER" id="PTHR12899:SF3">
    <property type="entry name" value="LARGE RIBOSOMAL SUBUNIT PROTEIN UL18M"/>
    <property type="match status" value="1"/>
</dbReference>
<evidence type="ECO:0000256" key="1">
    <source>
        <dbReference type="ARBA" id="ARBA00007116"/>
    </source>
</evidence>
<dbReference type="InterPro" id="IPR005484">
    <property type="entry name" value="Ribosomal_uL18_bac/plant/anim"/>
</dbReference>
<dbReference type="InterPro" id="IPR004389">
    <property type="entry name" value="Ribosomal_uL18_bac-type"/>
</dbReference>
<organism evidence="8 9">
    <name type="scientific">Candidatus Magasanikbacteria bacterium RIFCSPHIGHO2_02_FULL_45_10</name>
    <dbReference type="NCBI Taxonomy" id="1798679"/>
    <lineage>
        <taxon>Bacteria</taxon>
        <taxon>Candidatus Magasanikiibacteriota</taxon>
    </lineage>
</organism>
<dbReference type="GO" id="GO:0003735">
    <property type="term" value="F:structural constituent of ribosome"/>
    <property type="evidence" value="ECO:0007669"/>
    <property type="project" value="InterPro"/>
</dbReference>
<dbReference type="HAMAP" id="MF_01337_B">
    <property type="entry name" value="Ribosomal_uL18_B"/>
    <property type="match status" value="1"/>
</dbReference>
<dbReference type="GO" id="GO:0008097">
    <property type="term" value="F:5S rRNA binding"/>
    <property type="evidence" value="ECO:0007669"/>
    <property type="project" value="TreeGrafter"/>
</dbReference>
<dbReference type="Pfam" id="PF00861">
    <property type="entry name" value="Ribosomal_L18p"/>
    <property type="match status" value="1"/>
</dbReference>
<dbReference type="AlphaFoldDB" id="A0A1F6MBP8"/>
<dbReference type="PANTHER" id="PTHR12899">
    <property type="entry name" value="39S RIBOSOMAL PROTEIN L18, MITOCHONDRIAL"/>
    <property type="match status" value="1"/>
</dbReference>
<dbReference type="InterPro" id="IPR057268">
    <property type="entry name" value="Ribosomal_L18"/>
</dbReference>
<dbReference type="GO" id="GO:0006412">
    <property type="term" value="P:translation"/>
    <property type="evidence" value="ECO:0007669"/>
    <property type="project" value="UniProtKB-UniRule"/>
</dbReference>
<comment type="subunit">
    <text evidence="7">Part of the 50S ribosomal subunit; part of the 5S rRNA/L5/L18/L25 subcomplex. Contacts the 5S and 23S rRNAs.</text>
</comment>
<accession>A0A1F6MBP8</accession>
<dbReference type="NCBIfam" id="TIGR00060">
    <property type="entry name" value="L18_bact"/>
    <property type="match status" value="1"/>
</dbReference>
<dbReference type="Proteomes" id="UP000176413">
    <property type="component" value="Unassembled WGS sequence"/>
</dbReference>
<protein>
    <recommendedName>
        <fullName evidence="6 7">Large ribosomal subunit protein uL18</fullName>
    </recommendedName>
</protein>
<dbReference type="GO" id="GO:0005840">
    <property type="term" value="C:ribosome"/>
    <property type="evidence" value="ECO:0007669"/>
    <property type="project" value="UniProtKB-KW"/>
</dbReference>
<dbReference type="SUPFAM" id="SSF53137">
    <property type="entry name" value="Translational machinery components"/>
    <property type="match status" value="1"/>
</dbReference>
<dbReference type="Gene3D" id="3.30.420.100">
    <property type="match status" value="1"/>
</dbReference>
<dbReference type="EMBL" id="MFQA01000019">
    <property type="protein sequence ID" value="OGH69056.1"/>
    <property type="molecule type" value="Genomic_DNA"/>
</dbReference>
<gene>
    <name evidence="7" type="primary">rplR</name>
    <name evidence="8" type="ORF">A3D53_02525</name>
</gene>
<proteinExistence type="inferred from homology"/>
<sequence length="124" mass="13449">MKRLAKVNKSNLRAVRHNRVRSRMIGTKETPRLSVFRSLRSMTAQLVDDTAGKTIAFAKSSDLKSVKVEGKTAKVAAAYAVGKALAEKAKGLGISKVVFDRGGYRYHGRVEAVAQGAREGGLQF</sequence>
<dbReference type="FunFam" id="3.30.420.100:FF:000001">
    <property type="entry name" value="50S ribosomal protein L18"/>
    <property type="match status" value="1"/>
</dbReference>
<reference evidence="8 9" key="1">
    <citation type="journal article" date="2016" name="Nat. Commun.">
        <title>Thousands of microbial genomes shed light on interconnected biogeochemical processes in an aquifer system.</title>
        <authorList>
            <person name="Anantharaman K."/>
            <person name="Brown C.T."/>
            <person name="Hug L.A."/>
            <person name="Sharon I."/>
            <person name="Castelle C.J."/>
            <person name="Probst A.J."/>
            <person name="Thomas B.C."/>
            <person name="Singh A."/>
            <person name="Wilkins M.J."/>
            <person name="Karaoz U."/>
            <person name="Brodie E.L."/>
            <person name="Williams K.H."/>
            <person name="Hubbard S.S."/>
            <person name="Banfield J.F."/>
        </authorList>
    </citation>
    <scope>NUCLEOTIDE SEQUENCE [LARGE SCALE GENOMIC DNA]</scope>
</reference>
<dbReference type="GO" id="GO:0005737">
    <property type="term" value="C:cytoplasm"/>
    <property type="evidence" value="ECO:0007669"/>
    <property type="project" value="UniProtKB-ARBA"/>
</dbReference>
<evidence type="ECO:0000256" key="3">
    <source>
        <dbReference type="ARBA" id="ARBA00022884"/>
    </source>
</evidence>
<comment type="similarity">
    <text evidence="1 7">Belongs to the universal ribosomal protein uL18 family.</text>
</comment>
<evidence type="ECO:0000256" key="4">
    <source>
        <dbReference type="ARBA" id="ARBA00022980"/>
    </source>
</evidence>
<evidence type="ECO:0000256" key="6">
    <source>
        <dbReference type="ARBA" id="ARBA00035197"/>
    </source>
</evidence>
<keyword evidence="4 7" id="KW-0689">Ribosomal protein</keyword>
<evidence type="ECO:0000313" key="9">
    <source>
        <dbReference type="Proteomes" id="UP000176413"/>
    </source>
</evidence>
<keyword evidence="3 7" id="KW-0694">RNA-binding</keyword>
<evidence type="ECO:0000256" key="7">
    <source>
        <dbReference type="HAMAP-Rule" id="MF_01337"/>
    </source>
</evidence>